<protein>
    <submittedName>
        <fullName evidence="1">Uncharacterized protein</fullName>
    </submittedName>
</protein>
<sequence length="741" mass="86381">MSESPAKAKGEWQEYKAQDGRTYWSHSVTKQSTWDKPDDLKTPFERAMVKTIWKQYFSKGRPYYVNSTTRETVWELPKELKDLKQKLEDDEKEAQEEAEGDDRADSENGDVKRIADRAQDESQALTKRDPNQDSSRNRSPSPAPSILESIDDPLAILGPEPVVPPGGFHNPIEAEQAFIYLLKKSKVDETWTWDVTIRKIITEPLYKSLKTLAEKKDVWQKYTADLVANAEAIRQEKVDRLRPHFKKLFQQNRDQIKYFSTFRTAEKVFANDRVWNSLDNVEDRRALFEEHVNGLKTARQNAETALRQRNMAVMKSLIKQLPITVSTRWRDTRNMIIESPQFKADKSLQTIDDIDILEIYDDYSSSLIREHAENMRKAQSEKARRARKARDGFRELLADLEAKGEITSRMKWKEFVKLVEDSEAYEMLLGMPGSNPLDLFRDVVDDIAEAVAEAIKRVNTASERSGKKIELGISREEFDAFLEENKLSSVIDPKRVSEVYEIMQSRLEKDAADQKRRAERKRRHLIDDLRYGMKKADPSIDLDGTYEDAIPAMEKLREFKDLDEEGRKEAFDKFVKRQKEKIRERTRERERDREREAATSDADGSATGHKSKTRRRSPSPAGSDLRSGDKRPRHDRDRSERERDGGHRSRDKERYSKDKKYRDERYDDDRDGEDRHRSRPSKDEYRSRRKDDADEELLDEGHIAKKPRVDEDQPGKAEHADERPSKAEKTAAEEGEISMMI</sequence>
<keyword evidence="2" id="KW-1185">Reference proteome</keyword>
<dbReference type="Proteomes" id="UP001234202">
    <property type="component" value="Unassembled WGS sequence"/>
</dbReference>
<name>A0ACC2XAR9_9TREE</name>
<reference evidence="1" key="1">
    <citation type="submission" date="2023-04" db="EMBL/GenBank/DDBJ databases">
        <title>Draft Genome sequencing of Naganishia species isolated from polar environments using Oxford Nanopore Technology.</title>
        <authorList>
            <person name="Leo P."/>
            <person name="Venkateswaran K."/>
        </authorList>
    </citation>
    <scope>NUCLEOTIDE SEQUENCE</scope>
    <source>
        <strain evidence="1">DBVPG 5303</strain>
    </source>
</reference>
<evidence type="ECO:0000313" key="2">
    <source>
        <dbReference type="Proteomes" id="UP001234202"/>
    </source>
</evidence>
<accession>A0ACC2XAR9</accession>
<proteinExistence type="predicted"/>
<gene>
    <name evidence="1" type="ORF">QFC24_005084</name>
</gene>
<comment type="caution">
    <text evidence="1">The sequence shown here is derived from an EMBL/GenBank/DDBJ whole genome shotgun (WGS) entry which is preliminary data.</text>
</comment>
<evidence type="ECO:0000313" key="1">
    <source>
        <dbReference type="EMBL" id="KAJ9121103.1"/>
    </source>
</evidence>
<dbReference type="EMBL" id="JASBWV010000019">
    <property type="protein sequence ID" value="KAJ9121103.1"/>
    <property type="molecule type" value="Genomic_DNA"/>
</dbReference>
<organism evidence="1 2">
    <name type="scientific">Naganishia onofrii</name>
    <dbReference type="NCBI Taxonomy" id="1851511"/>
    <lineage>
        <taxon>Eukaryota</taxon>
        <taxon>Fungi</taxon>
        <taxon>Dikarya</taxon>
        <taxon>Basidiomycota</taxon>
        <taxon>Agaricomycotina</taxon>
        <taxon>Tremellomycetes</taxon>
        <taxon>Filobasidiales</taxon>
        <taxon>Filobasidiaceae</taxon>
        <taxon>Naganishia</taxon>
    </lineage>
</organism>